<keyword evidence="1" id="KW-0175">Coiled coil</keyword>
<sequence>MHIVEYKQFRDALRERYKSEVKQAEEEFDSQFKSYESQHGDYVKHADGVLKDLMANIETKKKAMIDWEERAEQRRQNAMEAAKRNKEGLENFQKQLSERQQLNMQGQNTNFGPLGKPWNGSTEGLKPTRPYHQLPAGLMAACIKLETKPFESVDPKDLQLVPNIQPSKRLIDALDEFYRPIPPTVQVKDNWIIGCLDDFFDAKTEALKNAAMRRKQSDQKSNSKPSESDTTSRKRKSRFSSARL</sequence>
<protein>
    <recommendedName>
        <fullName evidence="3">DUF7819 domain-containing protein</fullName>
    </recommendedName>
</protein>
<dbReference type="OrthoDB" id="21470at2759"/>
<dbReference type="AlphaFoldDB" id="E4WQW6"/>
<feature type="domain" description="DUF7819" evidence="3">
    <location>
        <begin position="123"/>
        <end position="223"/>
    </location>
</feature>
<name>E4WQW6_OIKDI</name>
<evidence type="ECO:0000259" key="3">
    <source>
        <dbReference type="Pfam" id="PF25127"/>
    </source>
</evidence>
<dbReference type="EMBL" id="FN653015">
    <property type="protein sequence ID" value="CBY20199.1"/>
    <property type="molecule type" value="Genomic_DNA"/>
</dbReference>
<reference evidence="4" key="1">
    <citation type="journal article" date="2010" name="Science">
        <title>Plasticity of animal genome architecture unmasked by rapid evolution of a pelagic tunicate.</title>
        <authorList>
            <person name="Denoeud F."/>
            <person name="Henriet S."/>
            <person name="Mungpakdee S."/>
            <person name="Aury J.M."/>
            <person name="Da Silva C."/>
            <person name="Brinkmann H."/>
            <person name="Mikhaleva J."/>
            <person name="Olsen L.C."/>
            <person name="Jubin C."/>
            <person name="Canestro C."/>
            <person name="Bouquet J.M."/>
            <person name="Danks G."/>
            <person name="Poulain J."/>
            <person name="Campsteijn C."/>
            <person name="Adamski M."/>
            <person name="Cross I."/>
            <person name="Yadetie F."/>
            <person name="Muffato M."/>
            <person name="Louis A."/>
            <person name="Butcher S."/>
            <person name="Tsagkogeorga G."/>
            <person name="Konrad A."/>
            <person name="Singh S."/>
            <person name="Jensen M.F."/>
            <person name="Cong E.H."/>
            <person name="Eikeseth-Otteraa H."/>
            <person name="Noel B."/>
            <person name="Anthouard V."/>
            <person name="Porcel B.M."/>
            <person name="Kachouri-Lafond R."/>
            <person name="Nishino A."/>
            <person name="Ugolini M."/>
            <person name="Chourrout P."/>
            <person name="Nishida H."/>
            <person name="Aasland R."/>
            <person name="Huzurbazar S."/>
            <person name="Westhof E."/>
            <person name="Delsuc F."/>
            <person name="Lehrach H."/>
            <person name="Reinhardt R."/>
            <person name="Weissenbach J."/>
            <person name="Roy S.W."/>
            <person name="Artiguenave F."/>
            <person name="Postlethwait J.H."/>
            <person name="Manak J.R."/>
            <person name="Thompson E.M."/>
            <person name="Jaillon O."/>
            <person name="Du Pasquier L."/>
            <person name="Boudinot P."/>
            <person name="Liberles D.A."/>
            <person name="Volff J.N."/>
            <person name="Philippe H."/>
            <person name="Lenhard B."/>
            <person name="Roest Crollius H."/>
            <person name="Wincker P."/>
            <person name="Chourrout D."/>
        </authorList>
    </citation>
    <scope>NUCLEOTIDE SEQUENCE [LARGE SCALE GENOMIC DNA]</scope>
</reference>
<evidence type="ECO:0000313" key="5">
    <source>
        <dbReference type="Proteomes" id="UP000001307"/>
    </source>
</evidence>
<organism evidence="4">
    <name type="scientific">Oikopleura dioica</name>
    <name type="common">Tunicate</name>
    <dbReference type="NCBI Taxonomy" id="34765"/>
    <lineage>
        <taxon>Eukaryota</taxon>
        <taxon>Metazoa</taxon>
        <taxon>Chordata</taxon>
        <taxon>Tunicata</taxon>
        <taxon>Appendicularia</taxon>
        <taxon>Copelata</taxon>
        <taxon>Oikopleuridae</taxon>
        <taxon>Oikopleura</taxon>
    </lineage>
</organism>
<gene>
    <name evidence="4" type="ORF">GSOID_T00000184001</name>
</gene>
<dbReference type="PANTHER" id="PTHR12323">
    <property type="entry name" value="SR-RELATED CTD ASSOCIATED FACTOR 6"/>
    <property type="match status" value="1"/>
</dbReference>
<evidence type="ECO:0000313" key="4">
    <source>
        <dbReference type="EMBL" id="CBY20199.1"/>
    </source>
</evidence>
<dbReference type="PANTHER" id="PTHR12323:SF0">
    <property type="entry name" value="CALCIUM HOMEOSTASIS ENDOPLASMIC RETICULUM PROTEIN"/>
    <property type="match status" value="1"/>
</dbReference>
<keyword evidence="5" id="KW-1185">Reference proteome</keyword>
<dbReference type="InParanoid" id="E4WQW6"/>
<feature type="coiled-coil region" evidence="1">
    <location>
        <begin position="7"/>
        <end position="99"/>
    </location>
</feature>
<evidence type="ECO:0000256" key="1">
    <source>
        <dbReference type="SAM" id="Coils"/>
    </source>
</evidence>
<dbReference type="Pfam" id="PF25127">
    <property type="entry name" value="DUF7819"/>
    <property type="match status" value="1"/>
</dbReference>
<dbReference type="Proteomes" id="UP000001307">
    <property type="component" value="Unassembled WGS sequence"/>
</dbReference>
<proteinExistence type="predicted"/>
<accession>E4WQW6</accession>
<dbReference type="GO" id="GO:0006874">
    <property type="term" value="P:intracellular calcium ion homeostasis"/>
    <property type="evidence" value="ECO:0007669"/>
    <property type="project" value="TreeGrafter"/>
</dbReference>
<feature type="region of interest" description="Disordered" evidence="2">
    <location>
        <begin position="210"/>
        <end position="244"/>
    </location>
</feature>
<dbReference type="GO" id="GO:0048471">
    <property type="term" value="C:perinuclear region of cytoplasm"/>
    <property type="evidence" value="ECO:0007669"/>
    <property type="project" value="TreeGrafter"/>
</dbReference>
<dbReference type="InterPro" id="IPR056721">
    <property type="entry name" value="DUF7819"/>
</dbReference>
<evidence type="ECO:0000256" key="2">
    <source>
        <dbReference type="SAM" id="MobiDB-lite"/>
    </source>
</evidence>